<dbReference type="Proteomes" id="UP001479436">
    <property type="component" value="Unassembled WGS sequence"/>
</dbReference>
<gene>
    <name evidence="3" type="ORF">K7432_002038</name>
</gene>
<keyword evidence="2" id="KW-0732">Signal</keyword>
<keyword evidence="4" id="KW-1185">Reference proteome</keyword>
<proteinExistence type="predicted"/>
<feature type="compositionally biased region" description="Low complexity" evidence="1">
    <location>
        <begin position="43"/>
        <end position="54"/>
    </location>
</feature>
<organism evidence="3 4">
    <name type="scientific">Basidiobolus ranarum</name>
    <dbReference type="NCBI Taxonomy" id="34480"/>
    <lineage>
        <taxon>Eukaryota</taxon>
        <taxon>Fungi</taxon>
        <taxon>Fungi incertae sedis</taxon>
        <taxon>Zoopagomycota</taxon>
        <taxon>Entomophthoromycotina</taxon>
        <taxon>Basidiobolomycetes</taxon>
        <taxon>Basidiobolales</taxon>
        <taxon>Basidiobolaceae</taxon>
        <taxon>Basidiobolus</taxon>
    </lineage>
</organism>
<evidence type="ECO:0000256" key="2">
    <source>
        <dbReference type="SAM" id="SignalP"/>
    </source>
</evidence>
<comment type="caution">
    <text evidence="3">The sequence shown here is derived from an EMBL/GenBank/DDBJ whole genome shotgun (WGS) entry which is preliminary data.</text>
</comment>
<accession>A0ABR2W9B5</accession>
<sequence length="151" mass="15799">MMKSSCILLVCVLAVHVQAQEVAVPPATARATSIRSTPTALAQPNQSNQPNQPNRTVFVSATPANNPPRSTNRRKQQTIVEEDPEDDRKSESSSTTSTTSTSTSTSTETSTSSTPSLPASPGALAPSDGAASQVTSTLFIYAGLLVGYLLY</sequence>
<feature type="compositionally biased region" description="Polar residues" evidence="1">
    <location>
        <begin position="55"/>
        <end position="70"/>
    </location>
</feature>
<feature type="region of interest" description="Disordered" evidence="1">
    <location>
        <begin position="34"/>
        <end position="129"/>
    </location>
</feature>
<feature type="chain" id="PRO_5046262969" evidence="2">
    <location>
        <begin position="20"/>
        <end position="151"/>
    </location>
</feature>
<name>A0ABR2W9B5_9FUNG</name>
<feature type="compositionally biased region" description="Low complexity" evidence="1">
    <location>
        <begin position="92"/>
        <end position="129"/>
    </location>
</feature>
<evidence type="ECO:0000313" key="4">
    <source>
        <dbReference type="Proteomes" id="UP001479436"/>
    </source>
</evidence>
<reference evidence="3 4" key="1">
    <citation type="submission" date="2023-04" db="EMBL/GenBank/DDBJ databases">
        <title>Genome of Basidiobolus ranarum AG-B5.</title>
        <authorList>
            <person name="Stajich J.E."/>
            <person name="Carter-House D."/>
            <person name="Gryganskyi A."/>
        </authorList>
    </citation>
    <scope>NUCLEOTIDE SEQUENCE [LARGE SCALE GENOMIC DNA]</scope>
    <source>
        <strain evidence="3 4">AG-B5</strain>
    </source>
</reference>
<protein>
    <submittedName>
        <fullName evidence="3">Uncharacterized protein</fullName>
    </submittedName>
</protein>
<dbReference type="EMBL" id="JASJQH010006927">
    <property type="protein sequence ID" value="KAK9723289.1"/>
    <property type="molecule type" value="Genomic_DNA"/>
</dbReference>
<evidence type="ECO:0000256" key="1">
    <source>
        <dbReference type="SAM" id="MobiDB-lite"/>
    </source>
</evidence>
<evidence type="ECO:0000313" key="3">
    <source>
        <dbReference type="EMBL" id="KAK9723289.1"/>
    </source>
</evidence>
<feature type="signal peptide" evidence="2">
    <location>
        <begin position="1"/>
        <end position="19"/>
    </location>
</feature>